<evidence type="ECO:0008006" key="3">
    <source>
        <dbReference type="Google" id="ProtNLM"/>
    </source>
</evidence>
<feature type="region of interest" description="Disordered" evidence="1">
    <location>
        <begin position="200"/>
        <end position="274"/>
    </location>
</feature>
<proteinExistence type="predicted"/>
<feature type="region of interest" description="Disordered" evidence="1">
    <location>
        <begin position="540"/>
        <end position="561"/>
    </location>
</feature>
<organism evidence="2">
    <name type="scientific">Tanacetum cinerariifolium</name>
    <name type="common">Dalmatian daisy</name>
    <name type="synonym">Chrysanthemum cinerariifolium</name>
    <dbReference type="NCBI Taxonomy" id="118510"/>
    <lineage>
        <taxon>Eukaryota</taxon>
        <taxon>Viridiplantae</taxon>
        <taxon>Streptophyta</taxon>
        <taxon>Embryophyta</taxon>
        <taxon>Tracheophyta</taxon>
        <taxon>Spermatophyta</taxon>
        <taxon>Magnoliopsida</taxon>
        <taxon>eudicotyledons</taxon>
        <taxon>Gunneridae</taxon>
        <taxon>Pentapetalae</taxon>
        <taxon>asterids</taxon>
        <taxon>campanulids</taxon>
        <taxon>Asterales</taxon>
        <taxon>Asteraceae</taxon>
        <taxon>Asteroideae</taxon>
        <taxon>Anthemideae</taxon>
        <taxon>Anthemidinae</taxon>
        <taxon>Tanacetum</taxon>
    </lineage>
</organism>
<sequence length="598" mass="66427">MADVNVNAPADQAPTMAPPTRTDDQILPHIRWVPIGKSHCYLDVEKSQSNPIYKIAVDILKHTNFFRAFTASSTIPSIYIQQDSFQITPVNNNKAFSSPPSSDALINFVNKLGYPKLVKNLSNVVTNDMFQPWRTLTTIINLCLTGKTSGFERPRALMLQILWGKKHKFHPRPDSSLPLPNEEPVLGYLKFSARGTMREVFGMPIPGSDPDSPASKTTKTTKKSKPTAPKADPRPPVSKPASSQQPEPKPTPAKTQGKKRIPEKEPRFDDEEADVQRVLEESLKSIYDVPRGPVPSVVIREPESRKYQPLTELQGKGKEKITEDQVARDLLTLQTPKKKSFADQYIFQRCTSTPTGSSGHDESSSLYAELGLTDNKVESDEDVPRIDAGVQVPQPLPSPVVRAGPNLKHMDFEVAYVSTQPHPEQMDEGFTATAYSKVQENLKLTIEKQVILEEPASSTWTLSSLQHLAKDLNFGDLFFNDKPPKSDNEKTTAKTEAESMVSVTIRLDTSAIPPMPTPIINLTSRPESPNVHRPLQSMATETPTTTTTTIHPPPSQPQQSTTDFVLMKSISKLEHIMANLIQENKHLEERLDSHGACL</sequence>
<gene>
    <name evidence="2" type="ORF">Tci_041297</name>
</gene>
<protein>
    <recommendedName>
        <fullName evidence="3">Retrovirus-related Pol polyprotein from transposon TNT 1-94</fullName>
    </recommendedName>
</protein>
<feature type="region of interest" description="Disordered" evidence="1">
    <location>
        <begin position="1"/>
        <end position="21"/>
    </location>
</feature>
<evidence type="ECO:0000256" key="1">
    <source>
        <dbReference type="SAM" id="MobiDB-lite"/>
    </source>
</evidence>
<comment type="caution">
    <text evidence="2">The sequence shown here is derived from an EMBL/GenBank/DDBJ whole genome shotgun (WGS) entry which is preliminary data.</text>
</comment>
<dbReference type="AlphaFoldDB" id="A0A6L2M795"/>
<name>A0A6L2M795_TANCI</name>
<dbReference type="EMBL" id="BKCJ010005914">
    <property type="protein sequence ID" value="GEU69319.1"/>
    <property type="molecule type" value="Genomic_DNA"/>
</dbReference>
<feature type="compositionally biased region" description="Low complexity" evidence="1">
    <location>
        <begin position="540"/>
        <end position="550"/>
    </location>
</feature>
<evidence type="ECO:0000313" key="2">
    <source>
        <dbReference type="EMBL" id="GEU69319.1"/>
    </source>
</evidence>
<reference evidence="2" key="1">
    <citation type="journal article" date="2019" name="Sci. Rep.">
        <title>Draft genome of Tanacetum cinerariifolium, the natural source of mosquito coil.</title>
        <authorList>
            <person name="Yamashiro T."/>
            <person name="Shiraishi A."/>
            <person name="Satake H."/>
            <person name="Nakayama K."/>
        </authorList>
    </citation>
    <scope>NUCLEOTIDE SEQUENCE</scope>
</reference>
<accession>A0A6L2M795</accession>